<dbReference type="GO" id="GO:0015144">
    <property type="term" value="F:carbohydrate transmembrane transporter activity"/>
    <property type="evidence" value="ECO:0007669"/>
    <property type="project" value="TreeGrafter"/>
</dbReference>
<dbReference type="PANTHER" id="PTHR38762">
    <property type="entry name" value="CRYPTIC OUTER MEMBRANE PORIN BGLH-RELATED"/>
    <property type="match status" value="1"/>
</dbReference>
<evidence type="ECO:0000256" key="2">
    <source>
        <dbReference type="ARBA" id="ARBA00007055"/>
    </source>
</evidence>
<dbReference type="EMBL" id="CP047475">
    <property type="protein sequence ID" value="QIA63233.1"/>
    <property type="molecule type" value="Genomic_DNA"/>
</dbReference>
<comment type="subcellular location">
    <subcellularLocation>
        <location evidence="1">Cell outer membrane</location>
        <topology evidence="1">Multi-pass membrane protein</topology>
    </subcellularLocation>
</comment>
<keyword evidence="4" id="KW-1134">Transmembrane beta strand</keyword>
<dbReference type="InterPro" id="IPR036998">
    <property type="entry name" value="Porin_LamB_sf"/>
</dbReference>
<evidence type="ECO:0000313" key="11">
    <source>
        <dbReference type="EMBL" id="QIA63233.1"/>
    </source>
</evidence>
<dbReference type="SUPFAM" id="SSF56935">
    <property type="entry name" value="Porins"/>
    <property type="match status" value="1"/>
</dbReference>
<reference evidence="11 12" key="1">
    <citation type="submission" date="2020-01" db="EMBL/GenBank/DDBJ databases">
        <title>Whole genome and functional gene identification of agarase of Vibrio HN897.</title>
        <authorList>
            <person name="Liu Y."/>
            <person name="Zhao Z."/>
        </authorList>
    </citation>
    <scope>NUCLEOTIDE SEQUENCE [LARGE SCALE GENOMIC DNA]</scope>
    <source>
        <strain evidence="11 12">HN897</strain>
    </source>
</reference>
<evidence type="ECO:0008006" key="13">
    <source>
        <dbReference type="Google" id="ProtNLM"/>
    </source>
</evidence>
<keyword evidence="12" id="KW-1185">Reference proteome</keyword>
<dbReference type="Pfam" id="PF02264">
    <property type="entry name" value="LamB"/>
    <property type="match status" value="1"/>
</dbReference>
<feature type="signal peptide" evidence="10">
    <location>
        <begin position="1"/>
        <end position="23"/>
    </location>
</feature>
<evidence type="ECO:0000256" key="1">
    <source>
        <dbReference type="ARBA" id="ARBA00004571"/>
    </source>
</evidence>
<evidence type="ECO:0000256" key="9">
    <source>
        <dbReference type="ARBA" id="ARBA00023237"/>
    </source>
</evidence>
<dbReference type="Gene3D" id="2.40.170.10">
    <property type="entry name" value="Porin, LamB type"/>
    <property type="match status" value="1"/>
</dbReference>
<evidence type="ECO:0000256" key="5">
    <source>
        <dbReference type="ARBA" id="ARBA00022692"/>
    </source>
</evidence>
<dbReference type="GO" id="GO:0009279">
    <property type="term" value="C:cell outer membrane"/>
    <property type="evidence" value="ECO:0007669"/>
    <property type="project" value="UniProtKB-SubCell"/>
</dbReference>
<keyword evidence="3" id="KW-0813">Transport</keyword>
<name>A0A7Z2T306_9VIBR</name>
<proteinExistence type="inferred from homology"/>
<keyword evidence="8" id="KW-0472">Membrane</keyword>
<dbReference type="Proteomes" id="UP000464262">
    <property type="component" value="Chromosome 1"/>
</dbReference>
<organism evidence="11 12">
    <name type="scientific">Vibrio astriarenae</name>
    <dbReference type="NCBI Taxonomy" id="1481923"/>
    <lineage>
        <taxon>Bacteria</taxon>
        <taxon>Pseudomonadati</taxon>
        <taxon>Pseudomonadota</taxon>
        <taxon>Gammaproteobacteria</taxon>
        <taxon>Vibrionales</taxon>
        <taxon>Vibrionaceae</taxon>
        <taxon>Vibrio</taxon>
    </lineage>
</organism>
<sequence>MKHKILKYSAVCSSLMFALSAHANTPEGLAFHGYLMYGTGFTNDEVLNEAAYDWAGTGGNIFRLPGQYHADSSAGRLGNDGNWLQLHSDYGLNMNDMNWGVHVMFSSNGYSDNFVPEWIYVDAAGVFPAMPDATVWAGQKYVNRVSTPLVVNEALASDGRGFGIEKIDLDFAALDLSVTRNLYNSYTNGDMNQGDTVLFSSALRGMDITDTVNTELYLNYGTYIGPNRDVINDGTGEKYKEAAPDSYQVGLKFNHNSDNLHHQLFLRYSSEARQVATREWWQPVPSDLIGGFFYGKYQLTDRFRFEYTFAHETEKYDQRARETGHPNRMPIAALQSDWDSFIVRNTYNWNKRTSTQLEAGYEQIKYEAVDPSQDGTNSGYKVTLAQNLHIGNGEWDRPVLNFYVTYAEQDVETDVFDTWGIGGFKMGKSDALTAGVMFEAWW</sequence>
<keyword evidence="10" id="KW-0732">Signal</keyword>
<keyword evidence="9" id="KW-0998">Cell outer membrane</keyword>
<keyword evidence="5" id="KW-0812">Transmembrane</keyword>
<evidence type="ECO:0000256" key="6">
    <source>
        <dbReference type="ARBA" id="ARBA00023065"/>
    </source>
</evidence>
<evidence type="ECO:0000313" key="12">
    <source>
        <dbReference type="Proteomes" id="UP000464262"/>
    </source>
</evidence>
<protein>
    <recommendedName>
        <fullName evidence="13">Maltoporin</fullName>
    </recommendedName>
</protein>
<dbReference type="GO" id="GO:0015288">
    <property type="term" value="F:porin activity"/>
    <property type="evidence" value="ECO:0007669"/>
    <property type="project" value="UniProtKB-KW"/>
</dbReference>
<evidence type="ECO:0000256" key="4">
    <source>
        <dbReference type="ARBA" id="ARBA00022452"/>
    </source>
</evidence>
<keyword evidence="7" id="KW-0626">Porin</keyword>
<dbReference type="GO" id="GO:0015774">
    <property type="term" value="P:polysaccharide transport"/>
    <property type="evidence" value="ECO:0007669"/>
    <property type="project" value="TreeGrafter"/>
</dbReference>
<dbReference type="PANTHER" id="PTHR38762:SF1">
    <property type="entry name" value="CRYPTIC OUTER MEMBRANE PORIN BGLH-RELATED"/>
    <property type="match status" value="1"/>
</dbReference>
<dbReference type="AlphaFoldDB" id="A0A7Z2T306"/>
<feature type="chain" id="PRO_5031200448" description="Maltoporin" evidence="10">
    <location>
        <begin position="24"/>
        <end position="442"/>
    </location>
</feature>
<evidence type="ECO:0000256" key="7">
    <source>
        <dbReference type="ARBA" id="ARBA00023114"/>
    </source>
</evidence>
<keyword evidence="6" id="KW-0406">Ion transport</keyword>
<accession>A0A7Z2T306</accession>
<comment type="similarity">
    <text evidence="2">Belongs to the porin LamB (TC 1.B.3) family.</text>
</comment>
<dbReference type="GO" id="GO:0006811">
    <property type="term" value="P:monoatomic ion transport"/>
    <property type="evidence" value="ECO:0007669"/>
    <property type="project" value="UniProtKB-KW"/>
</dbReference>
<evidence type="ECO:0000256" key="10">
    <source>
        <dbReference type="SAM" id="SignalP"/>
    </source>
</evidence>
<gene>
    <name evidence="11" type="ORF">GT360_06765</name>
</gene>
<dbReference type="KEGG" id="vas:GT360_06765"/>
<dbReference type="RefSeq" id="WP_164648136.1">
    <property type="nucleotide sequence ID" value="NZ_CP047475.1"/>
</dbReference>
<dbReference type="GO" id="GO:0046930">
    <property type="term" value="C:pore complex"/>
    <property type="evidence" value="ECO:0007669"/>
    <property type="project" value="UniProtKB-KW"/>
</dbReference>
<dbReference type="InterPro" id="IPR003192">
    <property type="entry name" value="Porin_LamB"/>
</dbReference>
<dbReference type="InterPro" id="IPR050286">
    <property type="entry name" value="G_neg_Bact_CarbUptk_Porin"/>
</dbReference>
<evidence type="ECO:0000256" key="8">
    <source>
        <dbReference type="ARBA" id="ARBA00023136"/>
    </source>
</evidence>
<evidence type="ECO:0000256" key="3">
    <source>
        <dbReference type="ARBA" id="ARBA00022448"/>
    </source>
</evidence>